<dbReference type="STRING" id="1147741.A0A0R3RKX5"/>
<dbReference type="AlphaFoldDB" id="A0A0R3RKX5"/>
<evidence type="ECO:0000256" key="7">
    <source>
        <dbReference type="SAM" id="Phobius"/>
    </source>
</evidence>
<name>A0A0R3RKX5_9BILA</name>
<keyword evidence="3" id="KW-0645">Protease</keyword>
<dbReference type="PROSITE" id="PS00133">
    <property type="entry name" value="CARBOXYPEPT_ZN_2"/>
    <property type="match status" value="1"/>
</dbReference>
<dbReference type="PROSITE" id="PS52035">
    <property type="entry name" value="PEPTIDASE_M14"/>
    <property type="match status" value="1"/>
</dbReference>
<dbReference type="InterPro" id="IPR000834">
    <property type="entry name" value="Peptidase_M14"/>
</dbReference>
<evidence type="ECO:0000256" key="3">
    <source>
        <dbReference type="ARBA" id="ARBA00022645"/>
    </source>
</evidence>
<keyword evidence="7" id="KW-1133">Transmembrane helix</keyword>
<dbReference type="PANTHER" id="PTHR11705:SF91">
    <property type="entry name" value="FI01817P-RELATED"/>
    <property type="match status" value="1"/>
</dbReference>
<dbReference type="PRINTS" id="PR00765">
    <property type="entry name" value="CRBOXYPTASEA"/>
</dbReference>
<dbReference type="WBParaSite" id="EEL_0000213401-mRNA-1">
    <property type="protein sequence ID" value="EEL_0000213401-mRNA-1"/>
    <property type="gene ID" value="EEL_0000213401"/>
</dbReference>
<keyword evidence="7" id="KW-0472">Membrane</keyword>
<keyword evidence="3" id="KW-0378">Hydrolase</keyword>
<keyword evidence="7" id="KW-0812">Transmembrane</keyword>
<dbReference type="InterPro" id="IPR057247">
    <property type="entry name" value="CARBOXYPEPT_ZN_2"/>
</dbReference>
<proteinExistence type="inferred from homology"/>
<sequence length="383" mass="43996">MRREKLFGKEKRLWDDITRNLNVLLGGYHSYQRIIRWLKDMERQHPKIVTLLNIGNSAEGRAIYGLKLGTKSRRTKPVVWIDAGIHAREWVAVHTALYLIKQLIDEYYSNPKVTECLKLLDIYILPCLNPDGYEYTQSNPNNPSIRLWRKSRGSTLQYERQSGRYCQGVDLNRNFDFHFGESGSSFSPCSNIYHGAYPFSEPETKLLIISYRAVHDAILPLRRRIKAYLSLHTYSQLWIYPYSYAENKYSSDANDLIAVAHEAVNSIKKLYGTKYDYGTGPEVIYAFSGGSSDWVKQATSVKYSYIIELSPSKSSSNGFIVDKRELIPIGKEAYAGISVVIDKVITEAKQKGGMFILLIICIFQVIQIIVIQIFWKINLDEKS</sequence>
<dbReference type="CDD" id="cd03860">
    <property type="entry name" value="M14_CP_A-B_like"/>
    <property type="match status" value="1"/>
</dbReference>
<dbReference type="FunFam" id="3.40.630.10:FF:000056">
    <property type="entry name" value="Zinc carboxypeptidase"/>
    <property type="match status" value="1"/>
</dbReference>
<feature type="active site" description="Proton donor/acceptor" evidence="6">
    <location>
        <position position="308"/>
    </location>
</feature>
<evidence type="ECO:0000256" key="6">
    <source>
        <dbReference type="PROSITE-ProRule" id="PRU01379"/>
    </source>
</evidence>
<organism evidence="9 10">
    <name type="scientific">Elaeophora elaphi</name>
    <dbReference type="NCBI Taxonomy" id="1147741"/>
    <lineage>
        <taxon>Eukaryota</taxon>
        <taxon>Metazoa</taxon>
        <taxon>Ecdysozoa</taxon>
        <taxon>Nematoda</taxon>
        <taxon>Chromadorea</taxon>
        <taxon>Rhabditida</taxon>
        <taxon>Spirurina</taxon>
        <taxon>Spiruromorpha</taxon>
        <taxon>Filarioidea</taxon>
        <taxon>Onchocercidae</taxon>
        <taxon>Elaeophora</taxon>
    </lineage>
</organism>
<evidence type="ECO:0000259" key="8">
    <source>
        <dbReference type="PROSITE" id="PS52035"/>
    </source>
</evidence>
<keyword evidence="4" id="KW-0479">Metal-binding</keyword>
<evidence type="ECO:0000256" key="5">
    <source>
        <dbReference type="ARBA" id="ARBA00022833"/>
    </source>
</evidence>
<evidence type="ECO:0000256" key="2">
    <source>
        <dbReference type="ARBA" id="ARBA00005988"/>
    </source>
</evidence>
<reference evidence="10" key="1">
    <citation type="submission" date="2017-02" db="UniProtKB">
        <authorList>
            <consortium name="WormBaseParasite"/>
        </authorList>
    </citation>
    <scope>IDENTIFICATION</scope>
</reference>
<evidence type="ECO:0000256" key="4">
    <source>
        <dbReference type="ARBA" id="ARBA00022723"/>
    </source>
</evidence>
<evidence type="ECO:0000313" key="10">
    <source>
        <dbReference type="WBParaSite" id="EEL_0000213401-mRNA-1"/>
    </source>
</evidence>
<dbReference type="PROSITE" id="PS00132">
    <property type="entry name" value="CARBOXYPEPT_ZN_1"/>
    <property type="match status" value="1"/>
</dbReference>
<protein>
    <submittedName>
        <fullName evidence="10">Peptidase_M14 domain-containing protein</fullName>
    </submittedName>
</protein>
<dbReference type="SMART" id="SM00631">
    <property type="entry name" value="Zn_pept"/>
    <property type="match status" value="1"/>
</dbReference>
<evidence type="ECO:0000313" key="9">
    <source>
        <dbReference type="Proteomes" id="UP000050640"/>
    </source>
</evidence>
<dbReference type="Gene3D" id="3.40.630.10">
    <property type="entry name" value="Zn peptidases"/>
    <property type="match status" value="1"/>
</dbReference>
<evidence type="ECO:0000256" key="1">
    <source>
        <dbReference type="ARBA" id="ARBA00001947"/>
    </source>
</evidence>
<comment type="cofactor">
    <cofactor evidence="1">
        <name>Zn(2+)</name>
        <dbReference type="ChEBI" id="CHEBI:29105"/>
    </cofactor>
</comment>
<dbReference type="GO" id="GO:0006508">
    <property type="term" value="P:proteolysis"/>
    <property type="evidence" value="ECO:0007669"/>
    <property type="project" value="InterPro"/>
</dbReference>
<dbReference type="Proteomes" id="UP000050640">
    <property type="component" value="Unplaced"/>
</dbReference>
<keyword evidence="5" id="KW-0862">Zinc</keyword>
<dbReference type="InterPro" id="IPR057246">
    <property type="entry name" value="CARBOXYPEPT_ZN_1"/>
</dbReference>
<dbReference type="Pfam" id="PF00246">
    <property type="entry name" value="Peptidase_M14"/>
    <property type="match status" value="1"/>
</dbReference>
<keyword evidence="9" id="KW-1185">Reference proteome</keyword>
<dbReference type="GO" id="GO:0004181">
    <property type="term" value="F:metallocarboxypeptidase activity"/>
    <property type="evidence" value="ECO:0007669"/>
    <property type="project" value="InterPro"/>
</dbReference>
<comment type="similarity">
    <text evidence="2 6">Belongs to the peptidase M14 family.</text>
</comment>
<accession>A0A0R3RKX5</accession>
<keyword evidence="3" id="KW-0121">Carboxypeptidase</keyword>
<dbReference type="GO" id="GO:0008270">
    <property type="term" value="F:zinc ion binding"/>
    <property type="evidence" value="ECO:0007669"/>
    <property type="project" value="InterPro"/>
</dbReference>
<dbReference type="SUPFAM" id="SSF53187">
    <property type="entry name" value="Zn-dependent exopeptidases"/>
    <property type="match status" value="1"/>
</dbReference>
<dbReference type="PANTHER" id="PTHR11705">
    <property type="entry name" value="PROTEASE FAMILY M14 CARBOXYPEPTIDASE A,B"/>
    <property type="match status" value="1"/>
</dbReference>
<feature type="transmembrane region" description="Helical" evidence="7">
    <location>
        <begin position="355"/>
        <end position="375"/>
    </location>
</feature>
<feature type="domain" description="Peptidase M14" evidence="8">
    <location>
        <begin position="27"/>
        <end position="344"/>
    </location>
</feature>
<dbReference type="GO" id="GO:0005615">
    <property type="term" value="C:extracellular space"/>
    <property type="evidence" value="ECO:0007669"/>
    <property type="project" value="TreeGrafter"/>
</dbReference>